<comment type="caution">
    <text evidence="1">The sequence shown here is derived from an EMBL/GenBank/DDBJ whole genome shotgun (WGS) entry which is preliminary data.</text>
</comment>
<reference evidence="1 2" key="1">
    <citation type="submission" date="2017-07" db="EMBL/GenBank/DDBJ databases">
        <title>Phylogenetic study on the rhizospheric bacterium Ochrobactrum sp. A44.</title>
        <authorList>
            <person name="Krzyzanowska D.M."/>
            <person name="Ossowicki A."/>
            <person name="Rajewska M."/>
            <person name="Maciag T."/>
            <person name="Kaczynski Z."/>
            <person name="Czerwicka M."/>
            <person name="Jafra S."/>
        </authorList>
    </citation>
    <scope>NUCLEOTIDE SEQUENCE [LARGE SCALE GENOMIC DNA]</scope>
    <source>
        <strain evidence="1 2">DSM 7216</strain>
    </source>
</reference>
<dbReference type="AlphaFoldDB" id="A0A256F9B4"/>
<keyword evidence="2" id="KW-1185">Reference proteome</keyword>
<dbReference type="Proteomes" id="UP000215590">
    <property type="component" value="Unassembled WGS sequence"/>
</dbReference>
<dbReference type="EMBL" id="NNRJ01000061">
    <property type="protein sequence ID" value="OYR11467.1"/>
    <property type="molecule type" value="Genomic_DNA"/>
</dbReference>
<evidence type="ECO:0000313" key="2">
    <source>
        <dbReference type="Proteomes" id="UP000215590"/>
    </source>
</evidence>
<accession>A0A256F9B4</accession>
<protein>
    <submittedName>
        <fullName evidence="1">Uncharacterized protein</fullName>
    </submittedName>
</protein>
<evidence type="ECO:0000313" key="1">
    <source>
        <dbReference type="EMBL" id="OYR11467.1"/>
    </source>
</evidence>
<organism evidence="1 2">
    <name type="scientific">Brucella thiophenivorans</name>
    <dbReference type="NCBI Taxonomy" id="571255"/>
    <lineage>
        <taxon>Bacteria</taxon>
        <taxon>Pseudomonadati</taxon>
        <taxon>Pseudomonadota</taxon>
        <taxon>Alphaproteobacteria</taxon>
        <taxon>Hyphomicrobiales</taxon>
        <taxon>Brucellaceae</taxon>
        <taxon>Brucella/Ochrobactrum group</taxon>
        <taxon>Brucella</taxon>
    </lineage>
</organism>
<name>A0A256F9B4_9HYPH</name>
<sequence>MKPVENNILNGADLNEQNSSSTCAVNGDILCAGLRRI</sequence>
<proteinExistence type="predicted"/>
<gene>
    <name evidence="1" type="ORF">CEV31_3761</name>
</gene>